<dbReference type="PANTHER" id="PTHR23026">
    <property type="entry name" value="NADPH NITROREDUCTASE"/>
    <property type="match status" value="1"/>
</dbReference>
<organism evidence="2 3">
    <name type="scientific">Mesorhizobium caraganae</name>
    <dbReference type="NCBI Taxonomy" id="483206"/>
    <lineage>
        <taxon>Bacteria</taxon>
        <taxon>Pseudomonadati</taxon>
        <taxon>Pseudomonadota</taxon>
        <taxon>Alphaproteobacteria</taxon>
        <taxon>Hyphomicrobiales</taxon>
        <taxon>Phyllobacteriaceae</taxon>
        <taxon>Mesorhizobium</taxon>
    </lineage>
</organism>
<dbReference type="InterPro" id="IPR012825">
    <property type="entry name" value="BluB"/>
</dbReference>
<protein>
    <submittedName>
        <fullName evidence="2">5,6-dimethylbenzimidazole synthase</fullName>
        <ecNumber evidence="2">1.13.11.79</ecNumber>
    </submittedName>
</protein>
<dbReference type="GO" id="GO:0102919">
    <property type="term" value="F:5,6-dimethylbenzimidazole synthase activity"/>
    <property type="evidence" value="ECO:0007669"/>
    <property type="project" value="UniProtKB-EC"/>
</dbReference>
<keyword evidence="2" id="KW-0560">Oxidoreductase</keyword>
<dbReference type="InterPro" id="IPR000415">
    <property type="entry name" value="Nitroreductase-like"/>
</dbReference>
<dbReference type="PANTHER" id="PTHR23026:SF123">
    <property type="entry name" value="NAD(P)H NITROREDUCTASE RV3131-RELATED"/>
    <property type="match status" value="1"/>
</dbReference>
<name>A0ABV1YZ59_9HYPH</name>
<sequence>MPSPPDFTADFRAGLVTLLRWRRDVRRFERTALPEGTLERLLELASIAPSVGLSQPWRFVVVDSAERRAAVRGSFERCNAEALTCFSGERAALYARLKLAGLNEAPCQFAVFADRTTQQGHRLGRMTMPATIDYSAVMAVHTLWLAARAEGIGMGWVSILDAAEMVKILDTPPEWTLIGYFCLGYPSEEHDVPTLEREGWERRQPLVLIRR</sequence>
<accession>A0ABV1YZ59</accession>
<dbReference type="RefSeq" id="WP_352558019.1">
    <property type="nucleotide sequence ID" value="NZ_JAMYQB010000009.1"/>
</dbReference>
<reference evidence="2 3" key="1">
    <citation type="journal article" date="2024" name="Proc. Natl. Acad. Sci. U.S.A.">
        <title>The evolutionary genomics of adaptation to stress in wild rhizobium bacteria.</title>
        <authorList>
            <person name="Kehlet-Delgado H."/>
            <person name="Montoya A.P."/>
            <person name="Jensen K.T."/>
            <person name="Wendlandt C.E."/>
            <person name="Dexheimer C."/>
            <person name="Roberts M."/>
            <person name="Torres Martinez L."/>
            <person name="Friesen M.L."/>
            <person name="Griffitts J.S."/>
            <person name="Porter S.S."/>
        </authorList>
    </citation>
    <scope>NUCLEOTIDE SEQUENCE [LARGE SCALE GENOMIC DNA]</scope>
    <source>
        <strain evidence="2 3">M0641</strain>
    </source>
</reference>
<dbReference type="Gene3D" id="3.40.109.10">
    <property type="entry name" value="NADH Oxidase"/>
    <property type="match status" value="1"/>
</dbReference>
<comment type="caution">
    <text evidence="2">The sequence shown here is derived from an EMBL/GenBank/DDBJ whole genome shotgun (WGS) entry which is preliminary data.</text>
</comment>
<evidence type="ECO:0000313" key="2">
    <source>
        <dbReference type="EMBL" id="MER9405042.1"/>
    </source>
</evidence>
<evidence type="ECO:0000259" key="1">
    <source>
        <dbReference type="Pfam" id="PF00881"/>
    </source>
</evidence>
<dbReference type="Proteomes" id="UP001433071">
    <property type="component" value="Unassembled WGS sequence"/>
</dbReference>
<dbReference type="NCBIfam" id="TIGR02476">
    <property type="entry name" value="BluB"/>
    <property type="match status" value="1"/>
</dbReference>
<dbReference type="InterPro" id="IPR050627">
    <property type="entry name" value="Nitroreductase/BluB"/>
</dbReference>
<feature type="domain" description="Nitroreductase" evidence="1">
    <location>
        <begin position="19"/>
        <end position="185"/>
    </location>
</feature>
<dbReference type="EMBL" id="JAMYQB010000009">
    <property type="protein sequence ID" value="MER9405042.1"/>
    <property type="molecule type" value="Genomic_DNA"/>
</dbReference>
<evidence type="ECO:0000313" key="3">
    <source>
        <dbReference type="Proteomes" id="UP001433071"/>
    </source>
</evidence>
<dbReference type="EC" id="1.13.11.79" evidence="2"/>
<keyword evidence="3" id="KW-1185">Reference proteome</keyword>
<dbReference type="InterPro" id="IPR029479">
    <property type="entry name" value="Nitroreductase"/>
</dbReference>
<proteinExistence type="predicted"/>
<gene>
    <name evidence="2" type="primary">bluB</name>
    <name evidence="2" type="ORF">NKI36_13380</name>
</gene>
<dbReference type="SUPFAM" id="SSF55469">
    <property type="entry name" value="FMN-dependent nitroreductase-like"/>
    <property type="match status" value="1"/>
</dbReference>
<dbReference type="Pfam" id="PF00881">
    <property type="entry name" value="Nitroreductase"/>
    <property type="match status" value="1"/>
</dbReference>